<name>A0ABD2P791_9CUCU</name>
<evidence type="ECO:0000313" key="1">
    <source>
        <dbReference type="EMBL" id="KAL3286602.1"/>
    </source>
</evidence>
<feature type="non-terminal residue" evidence="1">
    <location>
        <position position="1"/>
    </location>
</feature>
<keyword evidence="2" id="KW-1185">Reference proteome</keyword>
<gene>
    <name evidence="1" type="ORF">HHI36_001102</name>
</gene>
<comment type="caution">
    <text evidence="1">The sequence shown here is derived from an EMBL/GenBank/DDBJ whole genome shotgun (WGS) entry which is preliminary data.</text>
</comment>
<proteinExistence type="predicted"/>
<dbReference type="AlphaFoldDB" id="A0ABD2P791"/>
<evidence type="ECO:0000313" key="2">
    <source>
        <dbReference type="Proteomes" id="UP001516400"/>
    </source>
</evidence>
<reference evidence="1 2" key="1">
    <citation type="journal article" date="2021" name="BMC Biol.">
        <title>Horizontally acquired antibacterial genes associated with adaptive radiation of ladybird beetles.</title>
        <authorList>
            <person name="Li H.S."/>
            <person name="Tang X.F."/>
            <person name="Huang Y.H."/>
            <person name="Xu Z.Y."/>
            <person name="Chen M.L."/>
            <person name="Du X.Y."/>
            <person name="Qiu B.Y."/>
            <person name="Chen P.T."/>
            <person name="Zhang W."/>
            <person name="Slipinski A."/>
            <person name="Escalona H.E."/>
            <person name="Waterhouse R.M."/>
            <person name="Zwick A."/>
            <person name="Pang H."/>
        </authorList>
    </citation>
    <scope>NUCLEOTIDE SEQUENCE [LARGE SCALE GENOMIC DNA]</scope>
    <source>
        <strain evidence="1">SYSU2018</strain>
    </source>
</reference>
<sequence>RANTDFHISSRTLRRVLASGARKRPLGRAPDLGFEHDERRVRHIKALEKMGFSSDSGDVTSMAYSFAEKLDIKHRFSKEQRSAGNDRLNALIGRNKQLALRKS</sequence>
<dbReference type="Proteomes" id="UP001516400">
    <property type="component" value="Unassembled WGS sequence"/>
</dbReference>
<dbReference type="EMBL" id="JABFTP020000185">
    <property type="protein sequence ID" value="KAL3286602.1"/>
    <property type="molecule type" value="Genomic_DNA"/>
</dbReference>
<organism evidence="1 2">
    <name type="scientific">Cryptolaemus montrouzieri</name>
    <dbReference type="NCBI Taxonomy" id="559131"/>
    <lineage>
        <taxon>Eukaryota</taxon>
        <taxon>Metazoa</taxon>
        <taxon>Ecdysozoa</taxon>
        <taxon>Arthropoda</taxon>
        <taxon>Hexapoda</taxon>
        <taxon>Insecta</taxon>
        <taxon>Pterygota</taxon>
        <taxon>Neoptera</taxon>
        <taxon>Endopterygota</taxon>
        <taxon>Coleoptera</taxon>
        <taxon>Polyphaga</taxon>
        <taxon>Cucujiformia</taxon>
        <taxon>Coccinelloidea</taxon>
        <taxon>Coccinellidae</taxon>
        <taxon>Scymninae</taxon>
        <taxon>Scymnini</taxon>
        <taxon>Cryptolaemus</taxon>
    </lineage>
</organism>
<accession>A0ABD2P791</accession>
<protein>
    <submittedName>
        <fullName evidence="1">Uncharacterized protein</fullName>
    </submittedName>
</protein>